<dbReference type="InterPro" id="IPR000866">
    <property type="entry name" value="AhpC/TSA"/>
</dbReference>
<dbReference type="SUPFAM" id="SSF52833">
    <property type="entry name" value="Thioredoxin-like"/>
    <property type="match status" value="1"/>
</dbReference>
<dbReference type="InterPro" id="IPR050553">
    <property type="entry name" value="Thioredoxin_ResA/DsbE_sf"/>
</dbReference>
<dbReference type="Proteomes" id="UP001234495">
    <property type="component" value="Unassembled WGS sequence"/>
</dbReference>
<dbReference type="CDD" id="cd02966">
    <property type="entry name" value="TlpA_like_family"/>
    <property type="match status" value="1"/>
</dbReference>
<dbReference type="EMBL" id="JAUSUD010000002">
    <property type="protein sequence ID" value="MDQ0229495.1"/>
    <property type="molecule type" value="Genomic_DNA"/>
</dbReference>
<dbReference type="InterPro" id="IPR036249">
    <property type="entry name" value="Thioredoxin-like_sf"/>
</dbReference>
<gene>
    <name evidence="3" type="ORF">J2S19_000746</name>
</gene>
<proteinExistence type="predicted"/>
<feature type="domain" description="Thioredoxin" evidence="2">
    <location>
        <begin position="12"/>
        <end position="151"/>
    </location>
</feature>
<keyword evidence="4" id="KW-1185">Reference proteome</keyword>
<reference evidence="3 4" key="1">
    <citation type="submission" date="2023-07" db="EMBL/GenBank/DDBJ databases">
        <title>Genomic Encyclopedia of Type Strains, Phase IV (KMG-IV): sequencing the most valuable type-strain genomes for metagenomic binning, comparative biology and taxonomic classification.</title>
        <authorList>
            <person name="Goeker M."/>
        </authorList>
    </citation>
    <scope>NUCLEOTIDE SEQUENCE [LARGE SCALE GENOMIC DNA]</scope>
    <source>
        <strain evidence="3 4">DSM 29005</strain>
    </source>
</reference>
<dbReference type="Pfam" id="PF00578">
    <property type="entry name" value="AhpC-TSA"/>
    <property type="match status" value="1"/>
</dbReference>
<protein>
    <submittedName>
        <fullName evidence="3">Peroxiredoxin</fullName>
    </submittedName>
</protein>
<accession>A0ABT9ZB54</accession>
<keyword evidence="1" id="KW-1015">Disulfide bond</keyword>
<dbReference type="RefSeq" id="WP_307337277.1">
    <property type="nucleotide sequence ID" value="NZ_JAUSUD010000002.1"/>
</dbReference>
<dbReference type="InterPro" id="IPR013766">
    <property type="entry name" value="Thioredoxin_domain"/>
</dbReference>
<evidence type="ECO:0000256" key="1">
    <source>
        <dbReference type="ARBA" id="ARBA00023157"/>
    </source>
</evidence>
<dbReference type="PANTHER" id="PTHR42852">
    <property type="entry name" value="THIOL:DISULFIDE INTERCHANGE PROTEIN DSBE"/>
    <property type="match status" value="1"/>
</dbReference>
<comment type="caution">
    <text evidence="3">The sequence shown here is derived from an EMBL/GenBank/DDBJ whole genome shotgun (WGS) entry which is preliminary data.</text>
</comment>
<dbReference type="PANTHER" id="PTHR42852:SF17">
    <property type="entry name" value="THIOREDOXIN-LIKE PROTEIN HI_1115"/>
    <property type="match status" value="1"/>
</dbReference>
<sequence length="151" mass="17016">MLQFSVISTAEGSGLQKATDFTTETFTGQTITLSDYEGEIIVLNFWTTWCQYCQEEMEELIRFAGAKEPNVHIIAINVTSEESSENAVKHFVNQIKLPFQIGLDKNGAIAQKYQVIGIPTTFIINKRGEISKKIFGPIHADLLFNEIERIN</sequence>
<organism evidence="3 4">
    <name type="scientific">Metabacillus malikii</name>
    <dbReference type="NCBI Taxonomy" id="1504265"/>
    <lineage>
        <taxon>Bacteria</taxon>
        <taxon>Bacillati</taxon>
        <taxon>Bacillota</taxon>
        <taxon>Bacilli</taxon>
        <taxon>Bacillales</taxon>
        <taxon>Bacillaceae</taxon>
        <taxon>Metabacillus</taxon>
    </lineage>
</organism>
<name>A0ABT9ZB54_9BACI</name>
<evidence type="ECO:0000259" key="2">
    <source>
        <dbReference type="PROSITE" id="PS51352"/>
    </source>
</evidence>
<evidence type="ECO:0000313" key="3">
    <source>
        <dbReference type="EMBL" id="MDQ0229495.1"/>
    </source>
</evidence>
<dbReference type="PROSITE" id="PS51352">
    <property type="entry name" value="THIOREDOXIN_2"/>
    <property type="match status" value="1"/>
</dbReference>
<dbReference type="Gene3D" id="3.40.30.10">
    <property type="entry name" value="Glutaredoxin"/>
    <property type="match status" value="1"/>
</dbReference>
<evidence type="ECO:0000313" key="4">
    <source>
        <dbReference type="Proteomes" id="UP001234495"/>
    </source>
</evidence>